<evidence type="ECO:0000313" key="3">
    <source>
        <dbReference type="Proteomes" id="UP001295423"/>
    </source>
</evidence>
<evidence type="ECO:0000313" key="2">
    <source>
        <dbReference type="EMBL" id="CAJ1959642.1"/>
    </source>
</evidence>
<protein>
    <submittedName>
        <fullName evidence="2">Uncharacterized protein</fullName>
    </submittedName>
</protein>
<gene>
    <name evidence="2" type="ORF">CYCCA115_LOCUS18061</name>
</gene>
<dbReference type="Proteomes" id="UP001295423">
    <property type="component" value="Unassembled WGS sequence"/>
</dbReference>
<dbReference type="AlphaFoldDB" id="A0AAD2G1E5"/>
<feature type="region of interest" description="Disordered" evidence="1">
    <location>
        <begin position="158"/>
        <end position="179"/>
    </location>
</feature>
<organism evidence="2 3">
    <name type="scientific">Cylindrotheca closterium</name>
    <dbReference type="NCBI Taxonomy" id="2856"/>
    <lineage>
        <taxon>Eukaryota</taxon>
        <taxon>Sar</taxon>
        <taxon>Stramenopiles</taxon>
        <taxon>Ochrophyta</taxon>
        <taxon>Bacillariophyta</taxon>
        <taxon>Bacillariophyceae</taxon>
        <taxon>Bacillariophycidae</taxon>
        <taxon>Bacillariales</taxon>
        <taxon>Bacillariaceae</taxon>
        <taxon>Cylindrotheca</taxon>
    </lineage>
</organism>
<reference evidence="2" key="1">
    <citation type="submission" date="2023-08" db="EMBL/GenBank/DDBJ databases">
        <authorList>
            <person name="Audoor S."/>
            <person name="Bilcke G."/>
        </authorList>
    </citation>
    <scope>NUCLEOTIDE SEQUENCE</scope>
</reference>
<accession>A0AAD2G1E5</accession>
<proteinExistence type="predicted"/>
<keyword evidence="3" id="KW-1185">Reference proteome</keyword>
<comment type="caution">
    <text evidence="2">The sequence shown here is derived from an EMBL/GenBank/DDBJ whole genome shotgun (WGS) entry which is preliminary data.</text>
</comment>
<evidence type="ECO:0000256" key="1">
    <source>
        <dbReference type="SAM" id="MobiDB-lite"/>
    </source>
</evidence>
<sequence>MNEIRSENEIVESVESTKIDLGLKTFFQQLAKDKNVKGFCLVPDNARCPRYNLKRNSAPSVINGATRTILSYDEAPNCPLRRVSEGCPLLRRVSDGDHDSHVSLLETIFNEVDNIIHEVDESDEENDAQSICLKDSSNRNRAMHKDVDFDCSFQRFSMDPSGDESRESSSRSSSSLREQLVAPRLPIRKGSIDSFVCSETANAESCDSFSATSTTADCSLDEAQSSWQRKEDECLAPAPIIRYTIDLKANFVSPLQGMESKLSKQRRQRSSRRNSLDTGFTFRTSFTSRRIDEASDNEDEDRPSRLVNL</sequence>
<dbReference type="EMBL" id="CAKOGP040002014">
    <property type="protein sequence ID" value="CAJ1959642.1"/>
    <property type="molecule type" value="Genomic_DNA"/>
</dbReference>
<name>A0AAD2G1E5_9STRA</name>